<name>A0ABS2PSK4_9STRE</name>
<sequence>MIRFLILAGYFEVIMYLNVTRKLNQYINIHYSYLAYISMILSFILAVVQLIIWVRNLKMHSHLSGKIAKLTSPMVLVFPVLVGLLVPTVTLDSTTVSAKGYNFPLAAGSSAQTAAEDNVSIQYLRPDTSSYFTASAYDKEMRKELKKYQGSGDLEITSENYMEVMELIYLYPDEFMGRTIRYTGFVYNEPNHSGYQYLFRFGIIHCIADSGVYGLLTTGLTQTYDDNTWLTVSGQISLEYNQELGQNLPVLHITSSQATEEPSNPYVYRVF</sequence>
<dbReference type="PANTHER" id="PTHR40047">
    <property type="entry name" value="UPF0703 PROTEIN YCGQ"/>
    <property type="match status" value="1"/>
</dbReference>
<evidence type="ECO:0000313" key="5">
    <source>
        <dbReference type="Proteomes" id="UP000697472"/>
    </source>
</evidence>
<keyword evidence="1" id="KW-0812">Transmembrane</keyword>
<organism evidence="4 5">
    <name type="scientific">Streptococcus loxodontisalivarius</name>
    <dbReference type="NCBI Taxonomy" id="1349415"/>
    <lineage>
        <taxon>Bacteria</taxon>
        <taxon>Bacillati</taxon>
        <taxon>Bacillota</taxon>
        <taxon>Bacilli</taxon>
        <taxon>Lactobacillales</taxon>
        <taxon>Streptococcaceae</taxon>
        <taxon>Streptococcus</taxon>
    </lineage>
</organism>
<keyword evidence="1" id="KW-1133">Transmembrane helix</keyword>
<evidence type="ECO:0000256" key="1">
    <source>
        <dbReference type="SAM" id="Phobius"/>
    </source>
</evidence>
<gene>
    <name evidence="4" type="ORF">JOC28_001322</name>
</gene>
<keyword evidence="5" id="KW-1185">Reference proteome</keyword>
<dbReference type="PANTHER" id="PTHR40047:SF1">
    <property type="entry name" value="UPF0703 PROTEIN YCGQ"/>
    <property type="match status" value="1"/>
</dbReference>
<dbReference type="InterPro" id="IPR052955">
    <property type="entry name" value="UPF0703_membrane_permease"/>
</dbReference>
<dbReference type="NCBIfam" id="TIGR03943">
    <property type="entry name" value="TIGR03943 family putative permease subunit"/>
    <property type="match status" value="1"/>
</dbReference>
<evidence type="ECO:0000313" key="4">
    <source>
        <dbReference type="EMBL" id="MBM7643021.1"/>
    </source>
</evidence>
<evidence type="ECO:0000259" key="2">
    <source>
        <dbReference type="Pfam" id="PF09323"/>
    </source>
</evidence>
<dbReference type="Proteomes" id="UP000697472">
    <property type="component" value="Unassembled WGS sequence"/>
</dbReference>
<feature type="transmembrane region" description="Helical" evidence="1">
    <location>
        <begin position="33"/>
        <end position="55"/>
    </location>
</feature>
<feature type="transmembrane region" description="Helical" evidence="1">
    <location>
        <begin position="67"/>
        <end position="86"/>
    </location>
</feature>
<dbReference type="InterPro" id="IPR015402">
    <property type="entry name" value="DUF1980"/>
</dbReference>
<evidence type="ECO:0000259" key="3">
    <source>
        <dbReference type="Pfam" id="PF21537"/>
    </source>
</evidence>
<dbReference type="Pfam" id="PF21537">
    <property type="entry name" value="DUF1980_C"/>
    <property type="match status" value="1"/>
</dbReference>
<proteinExistence type="predicted"/>
<reference evidence="4 5" key="1">
    <citation type="submission" date="2021-01" db="EMBL/GenBank/DDBJ databases">
        <title>Genomic Encyclopedia of Type Strains, Phase IV (KMG-IV): sequencing the most valuable type-strain genomes for metagenomic binning, comparative biology and taxonomic classification.</title>
        <authorList>
            <person name="Goeker M."/>
        </authorList>
    </citation>
    <scope>NUCLEOTIDE SEQUENCE [LARGE SCALE GENOMIC DNA]</scope>
    <source>
        <strain evidence="4 5">DSM 27382</strain>
    </source>
</reference>
<protein>
    <submittedName>
        <fullName evidence="4">Membrane protein</fullName>
    </submittedName>
</protein>
<keyword evidence="1" id="KW-0472">Membrane</keyword>
<comment type="caution">
    <text evidence="4">The sequence shown here is derived from an EMBL/GenBank/DDBJ whole genome shotgun (WGS) entry which is preliminary data.</text>
</comment>
<dbReference type="InterPro" id="IPR048493">
    <property type="entry name" value="DUF1980_N"/>
</dbReference>
<dbReference type="EMBL" id="JAFBEH010000025">
    <property type="protein sequence ID" value="MBM7643021.1"/>
    <property type="molecule type" value="Genomic_DNA"/>
</dbReference>
<dbReference type="InterPro" id="IPR048447">
    <property type="entry name" value="DUF1980_C"/>
</dbReference>
<accession>A0ABS2PSK4</accession>
<dbReference type="RefSeq" id="WP_205009897.1">
    <property type="nucleotide sequence ID" value="NZ_JAFBEH010000025.1"/>
</dbReference>
<dbReference type="Pfam" id="PF09323">
    <property type="entry name" value="DUF1980"/>
    <property type="match status" value="1"/>
</dbReference>
<feature type="domain" description="DUF1980" evidence="2">
    <location>
        <begin position="2"/>
        <end position="102"/>
    </location>
</feature>
<feature type="domain" description="DUF1980" evidence="3">
    <location>
        <begin position="131"/>
        <end position="269"/>
    </location>
</feature>